<dbReference type="SMART" id="SM00052">
    <property type="entry name" value="EAL"/>
    <property type="match status" value="1"/>
</dbReference>
<dbReference type="InterPro" id="IPR001633">
    <property type="entry name" value="EAL_dom"/>
</dbReference>
<proteinExistence type="predicted"/>
<dbReference type="SUPFAM" id="SSF141868">
    <property type="entry name" value="EAL domain-like"/>
    <property type="match status" value="1"/>
</dbReference>
<evidence type="ECO:0000259" key="1">
    <source>
        <dbReference type="PROSITE" id="PS50883"/>
    </source>
</evidence>
<dbReference type="CDD" id="cd01948">
    <property type="entry name" value="EAL"/>
    <property type="match status" value="1"/>
</dbReference>
<accession>A0ABN1HZF8</accession>
<dbReference type="InterPro" id="IPR035919">
    <property type="entry name" value="EAL_sf"/>
</dbReference>
<evidence type="ECO:0000313" key="3">
    <source>
        <dbReference type="Proteomes" id="UP001500238"/>
    </source>
</evidence>
<protein>
    <submittedName>
        <fullName evidence="2">EAL domain-containing protein</fullName>
    </submittedName>
</protein>
<name>A0ABN1HZF8_9SPHN</name>
<evidence type="ECO:0000313" key="2">
    <source>
        <dbReference type="EMBL" id="GAA0675571.1"/>
    </source>
</evidence>
<dbReference type="Proteomes" id="UP001500238">
    <property type="component" value="Unassembled WGS sequence"/>
</dbReference>
<dbReference type="PANTHER" id="PTHR33121:SF15">
    <property type="entry name" value="BLUE LIGHT- AND TEMPERATURE-REGULATED ANTIREPRESSOR BLUF"/>
    <property type="match status" value="1"/>
</dbReference>
<dbReference type="Gene3D" id="3.20.20.450">
    <property type="entry name" value="EAL domain"/>
    <property type="match status" value="1"/>
</dbReference>
<keyword evidence="3" id="KW-1185">Reference proteome</keyword>
<gene>
    <name evidence="2" type="ORF">GCM10009102_29830</name>
</gene>
<feature type="domain" description="EAL" evidence="1">
    <location>
        <begin position="19"/>
        <end position="268"/>
    </location>
</feature>
<dbReference type="PANTHER" id="PTHR33121">
    <property type="entry name" value="CYCLIC DI-GMP PHOSPHODIESTERASE PDEF"/>
    <property type="match status" value="1"/>
</dbReference>
<dbReference type="Pfam" id="PF00563">
    <property type="entry name" value="EAL"/>
    <property type="match status" value="1"/>
</dbReference>
<comment type="caution">
    <text evidence="2">The sequence shown here is derived from an EMBL/GenBank/DDBJ whole genome shotgun (WGS) entry which is preliminary data.</text>
</comment>
<sequence length="268" mass="28986">MMHSLISTRDIGRSKPVLLNDACTGCRSGTPLPIDITMAFQPIVDIRAGRVFAYEALVRGVAGETAGEILSSVSAEMVYKFDQACRVKAIELAGRLFAPQDDAKLSINFMPNAVYEPDACIRASLAAAKRVGFDPRRLMFEFTENERMDDVAHVQRIIDAYRARGFTTAIDDFGAGYAGLGLLADLRPDMLKLDMALIRGIDSSTSRQVIVAGVARIAEALGIRCIAEGIETSAELCTLRDLGISLCQGYLLARPVVASLPPFVIQAL</sequence>
<dbReference type="EMBL" id="BAAAES010000011">
    <property type="protein sequence ID" value="GAA0675571.1"/>
    <property type="molecule type" value="Genomic_DNA"/>
</dbReference>
<reference evidence="2 3" key="1">
    <citation type="journal article" date="2019" name="Int. J. Syst. Evol. Microbiol.">
        <title>The Global Catalogue of Microorganisms (GCM) 10K type strain sequencing project: providing services to taxonomists for standard genome sequencing and annotation.</title>
        <authorList>
            <consortium name="The Broad Institute Genomics Platform"/>
            <consortium name="The Broad Institute Genome Sequencing Center for Infectious Disease"/>
            <person name="Wu L."/>
            <person name="Ma J."/>
        </authorList>
    </citation>
    <scope>NUCLEOTIDE SEQUENCE [LARGE SCALE GENOMIC DNA]</scope>
    <source>
        <strain evidence="2 3">JCM 14603</strain>
    </source>
</reference>
<organism evidence="2 3">
    <name type="scientific">Sphingomonas insulae</name>
    <dbReference type="NCBI Taxonomy" id="424800"/>
    <lineage>
        <taxon>Bacteria</taxon>
        <taxon>Pseudomonadati</taxon>
        <taxon>Pseudomonadota</taxon>
        <taxon>Alphaproteobacteria</taxon>
        <taxon>Sphingomonadales</taxon>
        <taxon>Sphingomonadaceae</taxon>
        <taxon>Sphingomonas</taxon>
    </lineage>
</organism>
<dbReference type="InterPro" id="IPR050706">
    <property type="entry name" value="Cyclic-di-GMP_PDE-like"/>
</dbReference>
<dbReference type="PROSITE" id="PS50883">
    <property type="entry name" value="EAL"/>
    <property type="match status" value="1"/>
</dbReference>